<reference evidence="5 9" key="6">
    <citation type="submission" date="2019-04" db="EMBL/GenBank/DDBJ databases">
        <title>Methylomes of two halophilic Archaea, Haloarcula marismortui and Haloferax mediterranei.</title>
        <authorList>
            <person name="DasSarma S."/>
            <person name="DasSarma P."/>
            <person name="DasSarma S."/>
            <person name="Fomenkov A."/>
            <person name="Vincze T."/>
            <person name="Anton B.P."/>
            <person name="Roberts R.J."/>
        </authorList>
    </citation>
    <scope>NUCLEOTIDE SEQUENCE [LARGE SCALE GENOMIC DNA]</scope>
    <source>
        <strain evidence="5">ATCC 33500</strain>
        <strain evidence="9">ATCC 33500 / DSM 1411 / JCM 8866 / NBRC 14739 / NCIMB 2177 / R-4</strain>
    </source>
</reference>
<dbReference type="Proteomes" id="UP000006469">
    <property type="component" value="Chromosome"/>
</dbReference>
<dbReference type="EMBL" id="CP001868">
    <property type="protein sequence ID" value="AFK19130.1"/>
    <property type="molecule type" value="Genomic_DNA"/>
</dbReference>
<reference evidence="4 7" key="3">
    <citation type="journal article" date="2014" name="PLoS Genet.">
        <title>Phylogenetically driven sequencing of extremely halophilic archaea reveals strategies for static and dynamic osmo-response.</title>
        <authorList>
            <person name="Becker E.A."/>
            <person name="Seitzer P.M."/>
            <person name="Tritt A."/>
            <person name="Larsen D."/>
            <person name="Krusor M."/>
            <person name="Yao A.I."/>
            <person name="Wu D."/>
            <person name="Madern D."/>
            <person name="Eisen J.A."/>
            <person name="Darling A.E."/>
            <person name="Facciotti M.T."/>
        </authorList>
    </citation>
    <scope>NUCLEOTIDE SEQUENCE [LARGE SCALE GENOMIC DNA]</scope>
    <source>
        <strain evidence="4">ATCC 33500</strain>
        <strain evidence="7">ATCC 33500 / DSM 1411 / JCM 8866 / NBRC 14739 / NCIMB 2177 / R-4</strain>
    </source>
</reference>
<dbReference type="GeneID" id="40156776"/>
<dbReference type="RefSeq" id="WP_004057045.1">
    <property type="nucleotide sequence ID" value="NC_017941.2"/>
</dbReference>
<dbReference type="SUPFAM" id="SSF51182">
    <property type="entry name" value="RmlC-like cupins"/>
    <property type="match status" value="1"/>
</dbReference>
<protein>
    <submittedName>
        <fullName evidence="2 3">Cupin</fullName>
    </submittedName>
    <submittedName>
        <fullName evidence="5">Cupin domain-containing protein</fullName>
    </submittedName>
</protein>
<dbReference type="EMBL" id="AOLO01000003">
    <property type="protein sequence ID" value="EMA03969.1"/>
    <property type="molecule type" value="Genomic_DNA"/>
</dbReference>
<dbReference type="AlphaFoldDB" id="I3R4H0"/>
<sequence>MEPDSPRVVTQQDLEAAEGTPGITRKVAFQTDNNTLVQAHVDGGVSSGWHHHGDRHVYAHLVEGEAVIEYGPGGNERLEVEAGGFFHLPPRVVHRDVNPIDEPQRWIISFVGTGVLVENVDGPSPETSA</sequence>
<evidence type="ECO:0000313" key="4">
    <source>
        <dbReference type="EMBL" id="EMA03969.1"/>
    </source>
</evidence>
<name>I3R4H0_HALMT</name>
<gene>
    <name evidence="2" type="ordered locus">HFX_1420</name>
    <name evidence="3" type="ORF">BM92_02060</name>
    <name evidence="4" type="ORF">C439_03388</name>
    <name evidence="5" type="ORF">E6P09_10125</name>
</gene>
<evidence type="ECO:0000313" key="2">
    <source>
        <dbReference type="EMBL" id="AFK19130.1"/>
    </source>
</evidence>
<dbReference type="PATRIC" id="fig|523841.21.peg.687"/>
<organism evidence="2 6">
    <name type="scientific">Haloferax mediterranei (strain ATCC 33500 / DSM 1411 / JCM 8866 / NBRC 14739 / NCIMB 2177 / R-4)</name>
    <name type="common">Halobacterium mediterranei</name>
    <dbReference type="NCBI Taxonomy" id="523841"/>
    <lineage>
        <taxon>Archaea</taxon>
        <taxon>Methanobacteriati</taxon>
        <taxon>Methanobacteriota</taxon>
        <taxon>Stenosarchaea group</taxon>
        <taxon>Halobacteria</taxon>
        <taxon>Halobacteriales</taxon>
        <taxon>Haloferacaceae</taxon>
        <taxon>Haloferax</taxon>
    </lineage>
</organism>
<dbReference type="InterPro" id="IPR013096">
    <property type="entry name" value="Cupin_2"/>
</dbReference>
<evidence type="ECO:0000313" key="5">
    <source>
        <dbReference type="EMBL" id="QCQ75601.1"/>
    </source>
</evidence>
<dbReference type="PaxDb" id="523841-HFX_1420"/>
<dbReference type="EMBL" id="CP007551">
    <property type="protein sequence ID" value="AHZ21509.1"/>
    <property type="molecule type" value="Genomic_DNA"/>
</dbReference>
<dbReference type="InterPro" id="IPR014710">
    <property type="entry name" value="RmlC-like_jellyroll"/>
</dbReference>
<feature type="domain" description="Cupin type-2" evidence="1">
    <location>
        <begin position="41"/>
        <end position="108"/>
    </location>
</feature>
<evidence type="ECO:0000313" key="3">
    <source>
        <dbReference type="EMBL" id="AHZ21509.1"/>
    </source>
</evidence>
<proteinExistence type="predicted"/>
<dbReference type="Proteomes" id="UP000299011">
    <property type="component" value="Chromosome"/>
</dbReference>
<reference evidence="2" key="5">
    <citation type="submission" date="2014-05" db="EMBL/GenBank/DDBJ databases">
        <authorList>
            <person name="Wang L."/>
            <person name="Yang H."/>
            <person name="Xiang H."/>
        </authorList>
    </citation>
    <scope>NUCLEOTIDE SEQUENCE</scope>
    <source>
        <strain evidence="2">CGMCC 1.2087</strain>
    </source>
</reference>
<dbReference type="HOGENOM" id="CLU_129272_0_0_2"/>
<reference evidence="3 8" key="4">
    <citation type="submission" date="2014-04" db="EMBL/GenBank/DDBJ databases">
        <title>Transcriptional profiles of Haloferax mediterranei on the basis of nitrogen availability.</title>
        <authorList>
            <person name="Bautista V."/>
        </authorList>
    </citation>
    <scope>NUCLEOTIDE SEQUENCE [LARGE SCALE GENOMIC DNA]</scope>
    <source>
        <strain evidence="3">ATCC 33500</strain>
        <strain evidence="8">ATCC 33500 / DSM 1411 / JCM 8866 / NBRC 14739 / NCIMB 2177 / R-4</strain>
    </source>
</reference>
<evidence type="ECO:0000313" key="9">
    <source>
        <dbReference type="Proteomes" id="UP000299011"/>
    </source>
</evidence>
<evidence type="ECO:0000313" key="6">
    <source>
        <dbReference type="Proteomes" id="UP000006469"/>
    </source>
</evidence>
<dbReference type="Gene3D" id="2.60.120.10">
    <property type="entry name" value="Jelly Rolls"/>
    <property type="match status" value="1"/>
</dbReference>
<dbReference type="EMBL" id="CP039139">
    <property type="protein sequence ID" value="QCQ75601.1"/>
    <property type="molecule type" value="Genomic_DNA"/>
</dbReference>
<reference evidence="2 6" key="2">
    <citation type="journal article" date="2012" name="J. Bacteriol.">
        <title>Complete genome sequence of the metabolically versatile halophilic archaeon Haloferax mediterranei, a poly(3-hydroxybutyrate-co-3-hydroxyvalerate) producer.</title>
        <authorList>
            <person name="Han J."/>
            <person name="Zhang F."/>
            <person name="Hou J."/>
            <person name="Liu X."/>
            <person name="Li M."/>
            <person name="Liu H."/>
            <person name="Cai L."/>
            <person name="Zhang B."/>
            <person name="Chen Y."/>
            <person name="Zhou J."/>
            <person name="Hu S."/>
            <person name="Xiang H."/>
        </authorList>
    </citation>
    <scope>NUCLEOTIDE SEQUENCE [LARGE SCALE GENOMIC DNA]</scope>
    <source>
        <strain evidence="6">ATCC 33500 / DSM 1411 / JCM 8866 / NBRC 14739 / NCIMB 2177 / R-4</strain>
        <strain evidence="2">CGMCC 1.2087</strain>
    </source>
</reference>
<evidence type="ECO:0000259" key="1">
    <source>
        <dbReference type="Pfam" id="PF07883"/>
    </source>
</evidence>
<dbReference type="eggNOG" id="arCOG02998">
    <property type="taxonomic scope" value="Archaea"/>
</dbReference>
<keyword evidence="7" id="KW-1185">Reference proteome</keyword>
<dbReference type="Pfam" id="PF07883">
    <property type="entry name" value="Cupin_2"/>
    <property type="match status" value="1"/>
</dbReference>
<dbReference type="Proteomes" id="UP000011603">
    <property type="component" value="Unassembled WGS sequence"/>
</dbReference>
<dbReference type="OrthoDB" id="285118at2157"/>
<dbReference type="InterPro" id="IPR011051">
    <property type="entry name" value="RmlC_Cupin_sf"/>
</dbReference>
<evidence type="ECO:0000313" key="8">
    <source>
        <dbReference type="Proteomes" id="UP000027075"/>
    </source>
</evidence>
<evidence type="ECO:0000313" key="7">
    <source>
        <dbReference type="Proteomes" id="UP000011603"/>
    </source>
</evidence>
<reference evidence="2" key="1">
    <citation type="journal article" date="2012" name="Appl. Environ. Microbiol.">
        <title>Identification of the haloarchaeal phasin (PhaP) that functions in polyhydroxyalkanoate accumulation and granule formation in Haloferax mediterranei.</title>
        <authorList>
            <person name="Cai S."/>
            <person name="Cai L."/>
            <person name="Liu H."/>
            <person name="Liu X."/>
            <person name="Han J."/>
            <person name="Zhou J."/>
            <person name="Xiang H."/>
        </authorList>
    </citation>
    <scope>NUCLEOTIDE SEQUENCE</scope>
    <source>
        <strain evidence="2">CGMCC 1.2087</strain>
    </source>
</reference>
<dbReference type="Proteomes" id="UP000027075">
    <property type="component" value="Chromosome"/>
</dbReference>
<accession>I3R4H0</accession>
<dbReference type="KEGG" id="hme:HFX_1420"/>